<keyword evidence="4" id="KW-1185">Reference proteome</keyword>
<dbReference type="InterPro" id="IPR011152">
    <property type="entry name" value="Pesterase_MJ0912"/>
</dbReference>
<dbReference type="Proteomes" id="UP000008922">
    <property type="component" value="Chromosome"/>
</dbReference>
<evidence type="ECO:0000259" key="2">
    <source>
        <dbReference type="Pfam" id="PF12850"/>
    </source>
</evidence>
<dbReference type="GO" id="GO:0005737">
    <property type="term" value="C:cytoplasm"/>
    <property type="evidence" value="ECO:0007669"/>
    <property type="project" value="TreeGrafter"/>
</dbReference>
<dbReference type="PIRSF" id="PIRSF000883">
    <property type="entry name" value="Pesterase_MJ0912"/>
    <property type="match status" value="1"/>
</dbReference>
<organism evidence="3 4">
    <name type="scientific">Anaerolinea thermophila (strain DSM 14523 / JCM 11388 / NBRC 100420 / UNI-1)</name>
    <dbReference type="NCBI Taxonomy" id="926569"/>
    <lineage>
        <taxon>Bacteria</taxon>
        <taxon>Bacillati</taxon>
        <taxon>Chloroflexota</taxon>
        <taxon>Anaerolineae</taxon>
        <taxon>Anaerolineales</taxon>
        <taxon>Anaerolineaceae</taxon>
        <taxon>Anaerolinea</taxon>
    </lineage>
</organism>
<dbReference type="KEGG" id="atm:ANT_11910"/>
<feature type="domain" description="Calcineurin-like phosphoesterase" evidence="2">
    <location>
        <begin position="1"/>
        <end position="206"/>
    </location>
</feature>
<dbReference type="HOGENOM" id="CLU_074761_1_1_0"/>
<dbReference type="GO" id="GO:0016791">
    <property type="term" value="F:phosphatase activity"/>
    <property type="evidence" value="ECO:0007669"/>
    <property type="project" value="TreeGrafter"/>
</dbReference>
<dbReference type="EMBL" id="AP012029">
    <property type="protein sequence ID" value="BAJ63225.1"/>
    <property type="molecule type" value="Genomic_DNA"/>
</dbReference>
<accession>E8N461</accession>
<dbReference type="InParanoid" id="E8N461"/>
<protein>
    <submittedName>
        <fullName evidence="3">Phosphoesterase</fullName>
    </submittedName>
</protein>
<evidence type="ECO:0000256" key="1">
    <source>
        <dbReference type="ARBA" id="ARBA00008950"/>
    </source>
</evidence>
<proteinExistence type="inferred from homology"/>
<dbReference type="AlphaFoldDB" id="E8N461"/>
<evidence type="ECO:0000313" key="4">
    <source>
        <dbReference type="Proteomes" id="UP000008922"/>
    </source>
</evidence>
<name>E8N461_ANATU</name>
<sequence>MRVLVLSDIHANLTALDAVLKDAGTVDEVWCLGDIVGYGPDPNECIQRIRNLANLTCVLGNHDAAVLGWIPLDAFHRDARHAIYWTRSTLSRENLEWLAEIPERQTRENFTLVHGSPRNPVWEYLLDPISAAQNFAYFETDYCLIGHTHIPLQFSFVSPEYPARWTQPMVRRQVHLHPRAILNPGSVGQPRDHDPRAAYAILDTEEALWHARRVLYDIEAVQERILSADLPRRHAARLSDGW</sequence>
<dbReference type="STRING" id="926569.ANT_11910"/>
<dbReference type="PANTHER" id="PTHR42850:SF2">
    <property type="entry name" value="BLL5683 PROTEIN"/>
    <property type="match status" value="1"/>
</dbReference>
<dbReference type="InterPro" id="IPR050126">
    <property type="entry name" value="Ap4A_hydrolase"/>
</dbReference>
<dbReference type="OrthoDB" id="9800565at2"/>
<dbReference type="SUPFAM" id="SSF56300">
    <property type="entry name" value="Metallo-dependent phosphatases"/>
    <property type="match status" value="1"/>
</dbReference>
<dbReference type="Gene3D" id="3.60.21.10">
    <property type="match status" value="1"/>
</dbReference>
<evidence type="ECO:0000313" key="3">
    <source>
        <dbReference type="EMBL" id="BAJ63225.1"/>
    </source>
</evidence>
<gene>
    <name evidence="3" type="ordered locus">ANT_11910</name>
</gene>
<reference evidence="3 4" key="1">
    <citation type="submission" date="2010-12" db="EMBL/GenBank/DDBJ databases">
        <title>Whole genome sequence of Anaerolinea thermophila UNI-1.</title>
        <authorList>
            <person name="Narita-Yamada S."/>
            <person name="Kishi E."/>
            <person name="Watanabe Y."/>
            <person name="Takasaki K."/>
            <person name="Ankai A."/>
            <person name="Oguchi A."/>
            <person name="Fukui S."/>
            <person name="Takahashi M."/>
            <person name="Yashiro I."/>
            <person name="Hosoyama A."/>
            <person name="Sekiguchi Y."/>
            <person name="Hanada S."/>
            <person name="Fujita N."/>
        </authorList>
    </citation>
    <scope>NUCLEOTIDE SEQUENCE [LARGE SCALE GENOMIC DNA]</scope>
    <source>
        <strain evidence="4">DSM 14523 / JCM 11388 / NBRC 100420 / UNI-1</strain>
    </source>
</reference>
<dbReference type="InterPro" id="IPR029052">
    <property type="entry name" value="Metallo-depent_PP-like"/>
</dbReference>
<dbReference type="InterPro" id="IPR024654">
    <property type="entry name" value="Calcineurin-like_PHP_lpxH"/>
</dbReference>
<dbReference type="Pfam" id="PF12850">
    <property type="entry name" value="Metallophos_2"/>
    <property type="match status" value="1"/>
</dbReference>
<dbReference type="RefSeq" id="WP_013559613.1">
    <property type="nucleotide sequence ID" value="NC_014960.1"/>
</dbReference>
<comment type="similarity">
    <text evidence="1">Belongs to the metallophosphoesterase superfamily. YfcE family.</text>
</comment>
<dbReference type="PANTHER" id="PTHR42850">
    <property type="entry name" value="METALLOPHOSPHOESTERASE"/>
    <property type="match status" value="1"/>
</dbReference>
<dbReference type="eggNOG" id="COG0639">
    <property type="taxonomic scope" value="Bacteria"/>
</dbReference>